<evidence type="ECO:0000256" key="3">
    <source>
        <dbReference type="ARBA" id="ARBA00022691"/>
    </source>
</evidence>
<sequence length="219" mass="24052">MASGKRTQFTDELHAYMLEHNPSPDAVQRKLIEVTHSKLPQVAGKQVAQEQGPFLAFLIRLTRARYVVEVGTFTGLSALSMAQALPPDGALLTCDVSEEWTAYAKEAWEEAGVADRIELRIAPATETLAGLPEEPHIDLAFLDADKENYIAYWEELVPRMRPGGLLVVDNVFMRGGVIDVRATGAAAAIREFNEHVRGDDRVESVMLPVADGVTLARKV</sequence>
<dbReference type="EMBL" id="FNFF01000024">
    <property type="protein sequence ID" value="SDL26384.1"/>
    <property type="molecule type" value="Genomic_DNA"/>
</dbReference>
<reference evidence="4 5" key="1">
    <citation type="submission" date="2016-10" db="EMBL/GenBank/DDBJ databases">
        <authorList>
            <person name="de Groot N.N."/>
        </authorList>
    </citation>
    <scope>NUCLEOTIDE SEQUENCE [LARGE SCALE GENOMIC DNA]</scope>
    <source>
        <strain evidence="4 5">CGMCC 4.5727</strain>
    </source>
</reference>
<evidence type="ECO:0000313" key="4">
    <source>
        <dbReference type="EMBL" id="SDL26384.1"/>
    </source>
</evidence>
<name>A0A1G9INB3_9ACTN</name>
<dbReference type="Gene3D" id="3.40.50.150">
    <property type="entry name" value="Vaccinia Virus protein VP39"/>
    <property type="match status" value="1"/>
</dbReference>
<dbReference type="InterPro" id="IPR002935">
    <property type="entry name" value="SAM_O-MeTrfase"/>
</dbReference>
<dbReference type="GO" id="GO:0032259">
    <property type="term" value="P:methylation"/>
    <property type="evidence" value="ECO:0007669"/>
    <property type="project" value="UniProtKB-KW"/>
</dbReference>
<protein>
    <submittedName>
        <fullName evidence="4">Caffeoyl-CoA O-methyltransferase</fullName>
    </submittedName>
</protein>
<keyword evidence="3" id="KW-0949">S-adenosyl-L-methionine</keyword>
<dbReference type="PANTHER" id="PTHR10509:SF14">
    <property type="entry name" value="CAFFEOYL-COA O-METHYLTRANSFERASE 3-RELATED"/>
    <property type="match status" value="1"/>
</dbReference>
<dbReference type="Proteomes" id="UP000199155">
    <property type="component" value="Unassembled WGS sequence"/>
</dbReference>
<dbReference type="GO" id="GO:0008757">
    <property type="term" value="F:S-adenosylmethionine-dependent methyltransferase activity"/>
    <property type="evidence" value="ECO:0007669"/>
    <property type="project" value="TreeGrafter"/>
</dbReference>
<accession>A0A1G9INB3</accession>
<dbReference type="GO" id="GO:0008171">
    <property type="term" value="F:O-methyltransferase activity"/>
    <property type="evidence" value="ECO:0007669"/>
    <property type="project" value="InterPro"/>
</dbReference>
<proteinExistence type="predicted"/>
<dbReference type="STRING" id="417292.SAMN05421806_12454"/>
<keyword evidence="1 4" id="KW-0489">Methyltransferase</keyword>
<dbReference type="CDD" id="cd02440">
    <property type="entry name" value="AdoMet_MTases"/>
    <property type="match status" value="1"/>
</dbReference>
<dbReference type="SUPFAM" id="SSF53335">
    <property type="entry name" value="S-adenosyl-L-methionine-dependent methyltransferases"/>
    <property type="match status" value="1"/>
</dbReference>
<evidence type="ECO:0000256" key="1">
    <source>
        <dbReference type="ARBA" id="ARBA00022603"/>
    </source>
</evidence>
<dbReference type="Pfam" id="PF01596">
    <property type="entry name" value="Methyltransf_3"/>
    <property type="match status" value="1"/>
</dbReference>
<dbReference type="OrthoDB" id="9799672at2"/>
<dbReference type="PANTHER" id="PTHR10509">
    <property type="entry name" value="O-METHYLTRANSFERASE-RELATED"/>
    <property type="match status" value="1"/>
</dbReference>
<organism evidence="4 5">
    <name type="scientific">Streptomyces indicus</name>
    <dbReference type="NCBI Taxonomy" id="417292"/>
    <lineage>
        <taxon>Bacteria</taxon>
        <taxon>Bacillati</taxon>
        <taxon>Actinomycetota</taxon>
        <taxon>Actinomycetes</taxon>
        <taxon>Kitasatosporales</taxon>
        <taxon>Streptomycetaceae</taxon>
        <taxon>Streptomyces</taxon>
    </lineage>
</organism>
<keyword evidence="5" id="KW-1185">Reference proteome</keyword>
<dbReference type="AlphaFoldDB" id="A0A1G9INB3"/>
<dbReference type="PROSITE" id="PS51682">
    <property type="entry name" value="SAM_OMT_I"/>
    <property type="match status" value="1"/>
</dbReference>
<dbReference type="InterPro" id="IPR050362">
    <property type="entry name" value="Cation-dep_OMT"/>
</dbReference>
<dbReference type="RefSeq" id="WP_093617438.1">
    <property type="nucleotide sequence ID" value="NZ_FNFF01000024.1"/>
</dbReference>
<gene>
    <name evidence="4" type="ORF">SAMN05421806_12454</name>
</gene>
<evidence type="ECO:0000256" key="2">
    <source>
        <dbReference type="ARBA" id="ARBA00022679"/>
    </source>
</evidence>
<evidence type="ECO:0000313" key="5">
    <source>
        <dbReference type="Proteomes" id="UP000199155"/>
    </source>
</evidence>
<dbReference type="InterPro" id="IPR029063">
    <property type="entry name" value="SAM-dependent_MTases_sf"/>
</dbReference>
<keyword evidence="2 4" id="KW-0808">Transferase</keyword>